<proteinExistence type="predicted"/>
<organism evidence="1 2">
    <name type="scientific">Candidatus Thiomargarita nelsonii</name>
    <dbReference type="NCBI Taxonomy" id="1003181"/>
    <lineage>
        <taxon>Bacteria</taxon>
        <taxon>Pseudomonadati</taxon>
        <taxon>Pseudomonadota</taxon>
        <taxon>Gammaproteobacteria</taxon>
        <taxon>Thiotrichales</taxon>
        <taxon>Thiotrichaceae</taxon>
        <taxon>Thiomargarita</taxon>
    </lineage>
</organism>
<sequence>MRGIESGDMLLIESDEVPIQVGGFTHKDAAVRGVVDDTYSKEAETPDLIMQSVTPDRGFENDEMMSADVESDLLLDSLSTRRKETRESREHFDFSDGLGEDSGLGIPWSDIKAMTFTELKKNGYVKLTKGSFKAVAIVTDAIRPKVAFTYFLIP</sequence>
<gene>
    <name evidence="1" type="ORF">THIOM_005445</name>
</gene>
<dbReference type="EMBL" id="LUTY01003015">
    <property type="protein sequence ID" value="OAD18943.1"/>
    <property type="molecule type" value="Genomic_DNA"/>
</dbReference>
<dbReference type="Proteomes" id="UP000076962">
    <property type="component" value="Unassembled WGS sequence"/>
</dbReference>
<accession>A0A176RT61</accession>
<name>A0A176RT61_9GAMM</name>
<protein>
    <submittedName>
        <fullName evidence="1">Uncharacterized protein</fullName>
    </submittedName>
</protein>
<feature type="non-terminal residue" evidence="1">
    <location>
        <position position="154"/>
    </location>
</feature>
<evidence type="ECO:0000313" key="2">
    <source>
        <dbReference type="Proteomes" id="UP000076962"/>
    </source>
</evidence>
<evidence type="ECO:0000313" key="1">
    <source>
        <dbReference type="EMBL" id="OAD18943.1"/>
    </source>
</evidence>
<keyword evidence="2" id="KW-1185">Reference proteome</keyword>
<comment type="caution">
    <text evidence="1">The sequence shown here is derived from an EMBL/GenBank/DDBJ whole genome shotgun (WGS) entry which is preliminary data.</text>
</comment>
<reference evidence="1 2" key="1">
    <citation type="submission" date="2016-05" db="EMBL/GenBank/DDBJ databases">
        <title>Single-cell genome of chain-forming Candidatus Thiomargarita nelsonii and comparison to other large sulfur-oxidizing bacteria.</title>
        <authorList>
            <person name="Winkel M."/>
            <person name="Salman V."/>
            <person name="Woyke T."/>
            <person name="Schulz-Vogt H."/>
            <person name="Richter M."/>
            <person name="Flood B."/>
            <person name="Bailey J."/>
            <person name="Amann R."/>
            <person name="Mussmann M."/>
        </authorList>
    </citation>
    <scope>NUCLEOTIDE SEQUENCE [LARGE SCALE GENOMIC DNA]</scope>
    <source>
        <strain evidence="1 2">THI036</strain>
    </source>
</reference>
<dbReference type="AlphaFoldDB" id="A0A176RT61"/>